<dbReference type="Gene3D" id="1.10.10.10">
    <property type="entry name" value="Winged helix-like DNA-binding domain superfamily/Winged helix DNA-binding domain"/>
    <property type="match status" value="1"/>
</dbReference>
<proteinExistence type="predicted"/>
<dbReference type="GO" id="GO:0006355">
    <property type="term" value="P:regulation of DNA-templated transcription"/>
    <property type="evidence" value="ECO:0007669"/>
    <property type="project" value="InterPro"/>
</dbReference>
<dbReference type="GO" id="GO:0003677">
    <property type="term" value="F:DNA binding"/>
    <property type="evidence" value="ECO:0007669"/>
    <property type="project" value="UniProtKB-KW"/>
</dbReference>
<dbReference type="AlphaFoldDB" id="A0A0A0BFR7"/>
<dbReference type="InterPro" id="IPR016032">
    <property type="entry name" value="Sig_transdc_resp-reg_C-effctor"/>
</dbReference>
<dbReference type="CDD" id="cd06170">
    <property type="entry name" value="LuxR_C_like"/>
    <property type="match status" value="1"/>
</dbReference>
<dbReference type="InterPro" id="IPR039420">
    <property type="entry name" value="WalR-like"/>
</dbReference>
<dbReference type="InterPro" id="IPR036388">
    <property type="entry name" value="WH-like_DNA-bd_sf"/>
</dbReference>
<gene>
    <name evidence="3" type="ORF">LP43_1754</name>
</gene>
<dbReference type="EMBL" id="JRQD01000004">
    <property type="protein sequence ID" value="KGM06532.1"/>
    <property type="molecule type" value="Genomic_DNA"/>
</dbReference>
<organism evidence="3 4">
    <name type="scientific">Methylophaga thiooxydans</name>
    <dbReference type="NCBI Taxonomy" id="392484"/>
    <lineage>
        <taxon>Bacteria</taxon>
        <taxon>Pseudomonadati</taxon>
        <taxon>Pseudomonadota</taxon>
        <taxon>Gammaproteobacteria</taxon>
        <taxon>Thiotrichales</taxon>
        <taxon>Piscirickettsiaceae</taxon>
        <taxon>Methylophaga</taxon>
    </lineage>
</organism>
<dbReference type="PANTHER" id="PTHR43214">
    <property type="entry name" value="TWO-COMPONENT RESPONSE REGULATOR"/>
    <property type="match status" value="1"/>
</dbReference>
<dbReference type="Proteomes" id="UP000029999">
    <property type="component" value="Unassembled WGS sequence"/>
</dbReference>
<dbReference type="SMART" id="SM00421">
    <property type="entry name" value="HTH_LUXR"/>
    <property type="match status" value="1"/>
</dbReference>
<dbReference type="RefSeq" id="WP_036314306.1">
    <property type="nucleotide sequence ID" value="NZ_JRQD01000004.1"/>
</dbReference>
<sequence>MKDTTMTQASLYIVMPDELSQADVRNNLPDIYAVSGFSDLDTMFSLTEENMPQLIICHQSLFEDADSDRLSNLTQRCSESRILIMGPPRPMTIQIAALKQGARGYFNDELPLTKLHDALQLILHGEVWVERHVISGLIEELTHTPTITHQQKQALDSLSPKEVEVAKLVSHGATNKMIAREMDITERTVKAHLTTIFQKMSLPDRLSLAIFFRDLR</sequence>
<evidence type="ECO:0000313" key="4">
    <source>
        <dbReference type="Proteomes" id="UP000029999"/>
    </source>
</evidence>
<evidence type="ECO:0000256" key="1">
    <source>
        <dbReference type="ARBA" id="ARBA00023125"/>
    </source>
</evidence>
<comment type="caution">
    <text evidence="3">The sequence shown here is derived from an EMBL/GenBank/DDBJ whole genome shotgun (WGS) entry which is preliminary data.</text>
</comment>
<evidence type="ECO:0000313" key="3">
    <source>
        <dbReference type="EMBL" id="KGM06532.1"/>
    </source>
</evidence>
<reference evidence="3 4" key="1">
    <citation type="submission" date="2014-09" db="EMBL/GenBank/DDBJ databases">
        <authorList>
            <person name="Grob C."/>
            <person name="Taubert M."/>
            <person name="Howat A.M."/>
            <person name="Burns O.J."/>
            <person name="Dixon J.L."/>
            <person name="Chen Y."/>
            <person name="Murrell J.C."/>
        </authorList>
    </citation>
    <scope>NUCLEOTIDE SEQUENCE [LARGE SCALE GENOMIC DNA]</scope>
    <source>
        <strain evidence="3">L4</strain>
    </source>
</reference>
<dbReference type="PROSITE" id="PS50043">
    <property type="entry name" value="HTH_LUXR_2"/>
    <property type="match status" value="1"/>
</dbReference>
<keyword evidence="1 3" id="KW-0238">DNA-binding</keyword>
<accession>A0A0A0BFR7</accession>
<evidence type="ECO:0000259" key="2">
    <source>
        <dbReference type="PROSITE" id="PS50043"/>
    </source>
</evidence>
<dbReference type="STRING" id="392484.LP43_1754"/>
<protein>
    <submittedName>
        <fullName evidence="3">DNA-binding response regulator, LuxR family</fullName>
    </submittedName>
</protein>
<dbReference type="Gene3D" id="3.40.50.2300">
    <property type="match status" value="1"/>
</dbReference>
<feature type="domain" description="HTH luxR-type" evidence="2">
    <location>
        <begin position="151"/>
        <end position="216"/>
    </location>
</feature>
<dbReference type="SUPFAM" id="SSF46894">
    <property type="entry name" value="C-terminal effector domain of the bipartite response regulators"/>
    <property type="match status" value="1"/>
</dbReference>
<dbReference type="PANTHER" id="PTHR43214:SF38">
    <property type="entry name" value="NITRATE_NITRITE RESPONSE REGULATOR PROTEIN NARL"/>
    <property type="match status" value="1"/>
</dbReference>
<name>A0A0A0BFR7_9GAMM</name>
<dbReference type="Pfam" id="PF00196">
    <property type="entry name" value="GerE"/>
    <property type="match status" value="1"/>
</dbReference>
<dbReference type="InterPro" id="IPR000792">
    <property type="entry name" value="Tscrpt_reg_LuxR_C"/>
</dbReference>
<dbReference type="PRINTS" id="PR00038">
    <property type="entry name" value="HTHLUXR"/>
</dbReference>